<dbReference type="PANTHER" id="PTHR43477:SF1">
    <property type="entry name" value="DIHYDROANTICAPSIN 7-DEHYDROGENASE"/>
    <property type="match status" value="1"/>
</dbReference>
<reference evidence="3 4" key="1">
    <citation type="journal article" date="2019" name="Emerg. Microbes Infect.">
        <title>Comprehensive subspecies identification of 175 nontuberculous mycobacteria species based on 7547 genomic profiles.</title>
        <authorList>
            <person name="Matsumoto Y."/>
            <person name="Kinjo T."/>
            <person name="Motooka D."/>
            <person name="Nabeya D."/>
            <person name="Jung N."/>
            <person name="Uechi K."/>
            <person name="Horii T."/>
            <person name="Iida T."/>
            <person name="Fujita J."/>
            <person name="Nakamura S."/>
        </authorList>
    </citation>
    <scope>NUCLEOTIDE SEQUENCE [LARGE SCALE GENOMIC DNA]</scope>
    <source>
        <strain evidence="3 4">JCM 13574</strain>
    </source>
</reference>
<dbReference type="Pfam" id="PF13561">
    <property type="entry name" value="adh_short_C2"/>
    <property type="match status" value="1"/>
</dbReference>
<dbReference type="InterPro" id="IPR036291">
    <property type="entry name" value="NAD(P)-bd_dom_sf"/>
</dbReference>
<evidence type="ECO:0000313" key="3">
    <source>
        <dbReference type="EMBL" id="BBZ26944.1"/>
    </source>
</evidence>
<dbReference type="SUPFAM" id="SSF51735">
    <property type="entry name" value="NAD(P)-binding Rossmann-fold domains"/>
    <property type="match status" value="1"/>
</dbReference>
<evidence type="ECO:0000256" key="1">
    <source>
        <dbReference type="ARBA" id="ARBA00006484"/>
    </source>
</evidence>
<evidence type="ECO:0000313" key="4">
    <source>
        <dbReference type="Proteomes" id="UP000466517"/>
    </source>
</evidence>
<dbReference type="InterPro" id="IPR051122">
    <property type="entry name" value="SDR_DHRS6-like"/>
</dbReference>
<evidence type="ECO:0000256" key="2">
    <source>
        <dbReference type="ARBA" id="ARBA00023002"/>
    </source>
</evidence>
<dbReference type="AlphaFoldDB" id="A0A7I7XBH3"/>
<dbReference type="PANTHER" id="PTHR43477">
    <property type="entry name" value="DIHYDROANTICAPSIN 7-DEHYDROGENASE"/>
    <property type="match status" value="1"/>
</dbReference>
<keyword evidence="2" id="KW-0560">Oxidoreductase</keyword>
<dbReference type="GO" id="GO:0016491">
    <property type="term" value="F:oxidoreductase activity"/>
    <property type="evidence" value="ECO:0007669"/>
    <property type="project" value="UniProtKB-KW"/>
</dbReference>
<organism evidence="3 4">
    <name type="scientific">Mycolicibacterium madagascariense</name>
    <dbReference type="NCBI Taxonomy" id="212765"/>
    <lineage>
        <taxon>Bacteria</taxon>
        <taxon>Bacillati</taxon>
        <taxon>Actinomycetota</taxon>
        <taxon>Actinomycetes</taxon>
        <taxon>Mycobacteriales</taxon>
        <taxon>Mycobacteriaceae</taxon>
        <taxon>Mycolicibacterium</taxon>
    </lineage>
</organism>
<proteinExistence type="inferred from homology"/>
<dbReference type="InterPro" id="IPR002347">
    <property type="entry name" value="SDR_fam"/>
</dbReference>
<protein>
    <submittedName>
        <fullName evidence="3">Short-chain dehydrogenase</fullName>
    </submittedName>
</protein>
<accession>A0A7I7XBH3</accession>
<keyword evidence="4" id="KW-1185">Reference proteome</keyword>
<dbReference type="Gene3D" id="3.40.50.720">
    <property type="entry name" value="NAD(P)-binding Rossmann-like Domain"/>
    <property type="match status" value="1"/>
</dbReference>
<name>A0A7I7XBH3_9MYCO</name>
<gene>
    <name evidence="3" type="ORF">MMAD_12390</name>
</gene>
<dbReference type="KEGG" id="mmag:MMAD_12390"/>
<dbReference type="Proteomes" id="UP000466517">
    <property type="component" value="Chromosome"/>
</dbReference>
<dbReference type="PRINTS" id="PR00081">
    <property type="entry name" value="GDHRDH"/>
</dbReference>
<sequence length="265" mass="27766">MDRHPEGIATRREGSWTCEPSAVDREGMSLHNTRVLVIGGTSGIGLGVARAVADRGATPIVASRRQSSVDRALAELPGGAVGEIADPTDPLALDRLADAVGDVDHLVYTAGESLELGRLADLTPEAINGFLQTRFVGALSAVRVFGPRLRAGGSVTLTSGTAAWTPGFGALPVSLCGAMNALTTALAHELAPIRVNAVAPGLIRTPLWDDMAEADRQALYEQEAQRVPLGRIGEVDDVVRAYLYCMEQTFSTGTVITVEGGILLV</sequence>
<dbReference type="EMBL" id="AP022610">
    <property type="protein sequence ID" value="BBZ26944.1"/>
    <property type="molecule type" value="Genomic_DNA"/>
</dbReference>
<comment type="similarity">
    <text evidence="1">Belongs to the short-chain dehydrogenases/reductases (SDR) family.</text>
</comment>